<dbReference type="SUPFAM" id="SSF51735">
    <property type="entry name" value="NAD(P)-binding Rossmann-fold domains"/>
    <property type="match status" value="1"/>
</dbReference>
<dbReference type="EMBL" id="LAZR01000141">
    <property type="protein sequence ID" value="KKN87145.1"/>
    <property type="molecule type" value="Genomic_DNA"/>
</dbReference>
<comment type="caution">
    <text evidence="4">The sequence shown here is derived from an EMBL/GenBank/DDBJ whole genome shotgun (WGS) entry which is preliminary data.</text>
</comment>
<feature type="domain" description="D-isomer specific 2-hydroxyacid dehydrogenase NAD-binding" evidence="3">
    <location>
        <begin position="102"/>
        <end position="278"/>
    </location>
</feature>
<dbReference type="GO" id="GO:0051287">
    <property type="term" value="F:NAD binding"/>
    <property type="evidence" value="ECO:0007669"/>
    <property type="project" value="InterPro"/>
</dbReference>
<gene>
    <name evidence="4" type="ORF">LCGC14_0261760</name>
</gene>
<dbReference type="GO" id="GO:0016491">
    <property type="term" value="F:oxidoreductase activity"/>
    <property type="evidence" value="ECO:0007669"/>
    <property type="project" value="UniProtKB-KW"/>
</dbReference>
<sequence>MTILLSVTGFDPMRWRAALEAAGGDHPIVLEPTSSADTAIDYAVVWKQPPGLLENLPNLKAIFSLGAGVDHIFADKRLPDVPVVRIVADDLSSRMSEYIVWRVLDHFRRGRAYRSQQAQKIWHERMQPAAREITVGFMGFGELGQDAAAKLKPLGFRIAGWSRTQKTVAGAATFAGQAGVDGFLAATDILVVLLPLTTETRGIIDAGLLSRLKRQTPLGGPVLINAGRGGLQNEAAILDALDQDILLEASLDVFNVEPLPASSPLWSHPRVFVTPHAAAISDPDALAPEVMRQIAAHERGETLRGVVDRAAGY</sequence>
<keyword evidence="2" id="KW-0520">NAD</keyword>
<dbReference type="InterPro" id="IPR036291">
    <property type="entry name" value="NAD(P)-bd_dom_sf"/>
</dbReference>
<dbReference type="AlphaFoldDB" id="A0A0F9U1M5"/>
<dbReference type="SUPFAM" id="SSF52283">
    <property type="entry name" value="Formate/glycerate dehydrogenase catalytic domain-like"/>
    <property type="match status" value="1"/>
</dbReference>
<accession>A0A0F9U1M5</accession>
<dbReference type="InterPro" id="IPR006140">
    <property type="entry name" value="D-isomer_DH_NAD-bd"/>
</dbReference>
<organism evidence="4">
    <name type="scientific">marine sediment metagenome</name>
    <dbReference type="NCBI Taxonomy" id="412755"/>
    <lineage>
        <taxon>unclassified sequences</taxon>
        <taxon>metagenomes</taxon>
        <taxon>ecological metagenomes</taxon>
    </lineage>
</organism>
<dbReference type="PANTHER" id="PTHR43333">
    <property type="entry name" value="2-HACID_DH_C DOMAIN-CONTAINING PROTEIN"/>
    <property type="match status" value="1"/>
</dbReference>
<dbReference type="Pfam" id="PF02826">
    <property type="entry name" value="2-Hacid_dh_C"/>
    <property type="match status" value="1"/>
</dbReference>
<dbReference type="PANTHER" id="PTHR43333:SF1">
    <property type="entry name" value="D-ISOMER SPECIFIC 2-HYDROXYACID DEHYDROGENASE NAD-BINDING DOMAIN-CONTAINING PROTEIN"/>
    <property type="match status" value="1"/>
</dbReference>
<reference evidence="4" key="1">
    <citation type="journal article" date="2015" name="Nature">
        <title>Complex archaea that bridge the gap between prokaryotes and eukaryotes.</title>
        <authorList>
            <person name="Spang A."/>
            <person name="Saw J.H."/>
            <person name="Jorgensen S.L."/>
            <person name="Zaremba-Niedzwiedzka K."/>
            <person name="Martijn J."/>
            <person name="Lind A.E."/>
            <person name="van Eijk R."/>
            <person name="Schleper C."/>
            <person name="Guy L."/>
            <person name="Ettema T.J."/>
        </authorList>
    </citation>
    <scope>NUCLEOTIDE SEQUENCE</scope>
</reference>
<protein>
    <recommendedName>
        <fullName evidence="3">D-isomer specific 2-hydroxyacid dehydrogenase NAD-binding domain-containing protein</fullName>
    </recommendedName>
</protein>
<dbReference type="CDD" id="cd12164">
    <property type="entry name" value="GDH_like_2"/>
    <property type="match status" value="1"/>
</dbReference>
<keyword evidence="1" id="KW-0560">Oxidoreductase</keyword>
<evidence type="ECO:0000313" key="4">
    <source>
        <dbReference type="EMBL" id="KKN87145.1"/>
    </source>
</evidence>
<evidence type="ECO:0000259" key="3">
    <source>
        <dbReference type="Pfam" id="PF02826"/>
    </source>
</evidence>
<name>A0A0F9U1M5_9ZZZZ</name>
<dbReference type="Gene3D" id="3.40.50.720">
    <property type="entry name" value="NAD(P)-binding Rossmann-like Domain"/>
    <property type="match status" value="2"/>
</dbReference>
<evidence type="ECO:0000256" key="1">
    <source>
        <dbReference type="ARBA" id="ARBA00023002"/>
    </source>
</evidence>
<evidence type="ECO:0000256" key="2">
    <source>
        <dbReference type="ARBA" id="ARBA00023027"/>
    </source>
</evidence>
<proteinExistence type="predicted"/>